<proteinExistence type="predicted"/>
<sequence length="34" mass="3901">QKFLGILRSPQFKKIAKGLRGYDTRDSGKIIYDS</sequence>
<evidence type="ECO:0000313" key="1">
    <source>
        <dbReference type="EMBL" id="GAI72232.1"/>
    </source>
</evidence>
<dbReference type="EMBL" id="BARW01002603">
    <property type="protein sequence ID" value="GAI72232.1"/>
    <property type="molecule type" value="Genomic_DNA"/>
</dbReference>
<accession>X1QUH9</accession>
<comment type="caution">
    <text evidence="1">The sequence shown here is derived from an EMBL/GenBank/DDBJ whole genome shotgun (WGS) entry which is preliminary data.</text>
</comment>
<reference evidence="1" key="1">
    <citation type="journal article" date="2014" name="Front. Microbiol.">
        <title>High frequency of phylogenetically diverse reductive dehalogenase-homologous genes in deep subseafloor sedimentary metagenomes.</title>
        <authorList>
            <person name="Kawai M."/>
            <person name="Futagami T."/>
            <person name="Toyoda A."/>
            <person name="Takaki Y."/>
            <person name="Nishi S."/>
            <person name="Hori S."/>
            <person name="Arai W."/>
            <person name="Tsubouchi T."/>
            <person name="Morono Y."/>
            <person name="Uchiyama I."/>
            <person name="Ito T."/>
            <person name="Fujiyama A."/>
            <person name="Inagaki F."/>
            <person name="Takami H."/>
        </authorList>
    </citation>
    <scope>NUCLEOTIDE SEQUENCE</scope>
    <source>
        <strain evidence="1">Expedition CK06-06</strain>
    </source>
</reference>
<dbReference type="AlphaFoldDB" id="X1QUH9"/>
<feature type="non-terminal residue" evidence="1">
    <location>
        <position position="1"/>
    </location>
</feature>
<name>X1QUH9_9ZZZZ</name>
<organism evidence="1">
    <name type="scientific">marine sediment metagenome</name>
    <dbReference type="NCBI Taxonomy" id="412755"/>
    <lineage>
        <taxon>unclassified sequences</taxon>
        <taxon>metagenomes</taxon>
        <taxon>ecological metagenomes</taxon>
    </lineage>
</organism>
<protein>
    <submittedName>
        <fullName evidence="1">Uncharacterized protein</fullName>
    </submittedName>
</protein>
<gene>
    <name evidence="1" type="ORF">S12H4_07160</name>
</gene>